<dbReference type="Proteomes" id="UP000298763">
    <property type="component" value="Chromosome"/>
</dbReference>
<evidence type="ECO:0000313" key="3">
    <source>
        <dbReference type="EMBL" id="QCP13920.1"/>
    </source>
</evidence>
<feature type="transmembrane region" description="Helical" evidence="1">
    <location>
        <begin position="97"/>
        <end position="117"/>
    </location>
</feature>
<dbReference type="InterPro" id="IPR052710">
    <property type="entry name" value="CAAX_protease"/>
</dbReference>
<accession>A0ABX5UR64</accession>
<evidence type="ECO:0000256" key="1">
    <source>
        <dbReference type="SAM" id="Phobius"/>
    </source>
</evidence>
<feature type="transmembrane region" description="Helical" evidence="1">
    <location>
        <begin position="181"/>
        <end position="203"/>
    </location>
</feature>
<dbReference type="Pfam" id="PF02517">
    <property type="entry name" value="Rce1-like"/>
    <property type="match status" value="1"/>
</dbReference>
<feature type="transmembrane region" description="Helical" evidence="1">
    <location>
        <begin position="73"/>
        <end position="91"/>
    </location>
</feature>
<feature type="transmembrane region" description="Helical" evidence="1">
    <location>
        <begin position="138"/>
        <end position="161"/>
    </location>
</feature>
<feature type="transmembrane region" description="Helical" evidence="1">
    <location>
        <begin position="280"/>
        <end position="303"/>
    </location>
</feature>
<name>A0ABX5UR64_9BURK</name>
<gene>
    <name evidence="3" type="ORF">FCL38_28490</name>
</gene>
<feature type="transmembrane region" description="Helical" evidence="1">
    <location>
        <begin position="254"/>
        <end position="273"/>
    </location>
</feature>
<reference evidence="3 4" key="1">
    <citation type="submission" date="2019-05" db="EMBL/GenBank/DDBJ databases">
        <title>Draft Genome Sequences of Six Type Strains of the Genus Massilia.</title>
        <authorList>
            <person name="Miess H."/>
            <person name="Frediansyhah A."/>
            <person name="Gross H."/>
        </authorList>
    </citation>
    <scope>NUCLEOTIDE SEQUENCE [LARGE SCALE GENOMIC DNA]</scope>
    <source>
        <strain evidence="3 4">DSMZ 26121</strain>
    </source>
</reference>
<dbReference type="PANTHER" id="PTHR36435">
    <property type="entry name" value="SLR1288 PROTEIN"/>
    <property type="match status" value="1"/>
</dbReference>
<keyword evidence="4" id="KW-1185">Reference proteome</keyword>
<keyword evidence="3" id="KW-0645">Protease</keyword>
<dbReference type="PANTHER" id="PTHR36435:SF1">
    <property type="entry name" value="CAAX AMINO TERMINAL PROTEASE FAMILY PROTEIN"/>
    <property type="match status" value="1"/>
</dbReference>
<feature type="domain" description="CAAX prenyl protease 2/Lysostaphin resistance protein A-like" evidence="2">
    <location>
        <begin position="189"/>
        <end position="292"/>
    </location>
</feature>
<protein>
    <submittedName>
        <fullName evidence="3">CPBP family intramembrane metalloprotease</fullName>
    </submittedName>
</protein>
<dbReference type="GO" id="GO:0008237">
    <property type="term" value="F:metallopeptidase activity"/>
    <property type="evidence" value="ECO:0007669"/>
    <property type="project" value="UniProtKB-KW"/>
</dbReference>
<evidence type="ECO:0000259" key="2">
    <source>
        <dbReference type="Pfam" id="PF02517"/>
    </source>
</evidence>
<keyword evidence="1" id="KW-1133">Transmembrane helix</keyword>
<dbReference type="EMBL" id="CP040017">
    <property type="protein sequence ID" value="QCP13920.1"/>
    <property type="molecule type" value="Genomic_DNA"/>
</dbReference>
<proteinExistence type="predicted"/>
<keyword evidence="3" id="KW-0378">Hydrolase</keyword>
<organism evidence="3 4">
    <name type="scientific">Pseudoduganella umbonata</name>
    <dbReference type="NCBI Taxonomy" id="864828"/>
    <lineage>
        <taxon>Bacteria</taxon>
        <taxon>Pseudomonadati</taxon>
        <taxon>Pseudomonadota</taxon>
        <taxon>Betaproteobacteria</taxon>
        <taxon>Burkholderiales</taxon>
        <taxon>Oxalobacteraceae</taxon>
        <taxon>Telluria group</taxon>
        <taxon>Pseudoduganella</taxon>
    </lineage>
</organism>
<keyword evidence="1" id="KW-0472">Membrane</keyword>
<dbReference type="InterPro" id="IPR003675">
    <property type="entry name" value="Rce1/LyrA-like_dom"/>
</dbReference>
<keyword evidence="1" id="KW-0812">Transmembrane</keyword>
<keyword evidence="3" id="KW-0482">Metalloprotease</keyword>
<sequence>MRISLSMSEKSPSSGRSASVLCAGSAFMTFHYRHRCATVAPPSIAVRNRPCQYCRSAIPRASTMHSIASRPRILVAALALALAFAALRLVGTQGPASLRPLLPACFLLMAATPWLLLDAAGRRRIGLVRSAAGCWYGWALAGGMLAALLCFAVGLALFGIGHGNWYVTIGRSYAGMMDTSAFSPLMLHLVFTLPALVFSPVGEEIFFRGVLQDALEQRMSAHKATALECALFAVVHLCHHGVVRTATGLEWMPLSATLWMLLMFCTAWLFATLRRRSGSLYPAIAAHMAFNGVMNGAIFGVLWPVPV</sequence>
<evidence type="ECO:0000313" key="4">
    <source>
        <dbReference type="Proteomes" id="UP000298763"/>
    </source>
</evidence>